<dbReference type="EC" id="2.4.1.21" evidence="7"/>
<keyword evidence="4 7" id="KW-0328">Glycosyltransferase</keyword>
<dbReference type="GO" id="GO:0009011">
    <property type="term" value="F:alpha-1,4-glucan glucosyltransferase (ADP-glucose donor) activity"/>
    <property type="evidence" value="ECO:0007669"/>
    <property type="project" value="UniProtKB-UniRule"/>
</dbReference>
<dbReference type="InterPro" id="IPR011835">
    <property type="entry name" value="GS/SS"/>
</dbReference>
<dbReference type="Proteomes" id="UP000184241">
    <property type="component" value="Unassembled WGS sequence"/>
</dbReference>
<evidence type="ECO:0000256" key="1">
    <source>
        <dbReference type="ARBA" id="ARBA00001478"/>
    </source>
</evidence>
<organism evidence="10 11">
    <name type="scientific">Clostridium intestinale DSM 6191</name>
    <dbReference type="NCBI Taxonomy" id="1121320"/>
    <lineage>
        <taxon>Bacteria</taxon>
        <taxon>Bacillati</taxon>
        <taxon>Bacillota</taxon>
        <taxon>Clostridia</taxon>
        <taxon>Eubacteriales</taxon>
        <taxon>Clostridiaceae</taxon>
        <taxon>Clostridium</taxon>
    </lineage>
</organism>
<evidence type="ECO:0000256" key="2">
    <source>
        <dbReference type="ARBA" id="ARBA00002764"/>
    </source>
</evidence>
<feature type="domain" description="Starch synthase catalytic" evidence="9">
    <location>
        <begin position="2"/>
        <end position="235"/>
    </location>
</feature>
<gene>
    <name evidence="7" type="primary">glgA</name>
    <name evidence="10" type="ORF">SAMN02745941_00771</name>
</gene>
<comment type="similarity">
    <text evidence="3 7">Belongs to the glycosyltransferase 1 family. Bacterial/plant glycogen synthase subfamily.</text>
</comment>
<reference evidence="10 11" key="1">
    <citation type="submission" date="2016-11" db="EMBL/GenBank/DDBJ databases">
        <authorList>
            <person name="Jaros S."/>
            <person name="Januszkiewicz K."/>
            <person name="Wedrychowicz H."/>
        </authorList>
    </citation>
    <scope>NUCLEOTIDE SEQUENCE [LARGE SCALE GENOMIC DNA]</scope>
    <source>
        <strain evidence="10 11">DSM 6191</strain>
    </source>
</reference>
<dbReference type="Pfam" id="PF08323">
    <property type="entry name" value="Glyco_transf_5"/>
    <property type="match status" value="1"/>
</dbReference>
<accession>A0A1M5VT95</accession>
<dbReference type="Gene3D" id="3.40.50.2000">
    <property type="entry name" value="Glycogen Phosphorylase B"/>
    <property type="match status" value="2"/>
</dbReference>
<dbReference type="UniPathway" id="UPA00164"/>
<evidence type="ECO:0000313" key="11">
    <source>
        <dbReference type="Proteomes" id="UP000184241"/>
    </source>
</evidence>
<comment type="pathway">
    <text evidence="7">Glycan biosynthesis; glycogen biosynthesis.</text>
</comment>
<dbReference type="NCBIfam" id="TIGR02095">
    <property type="entry name" value="glgA"/>
    <property type="match status" value="1"/>
</dbReference>
<dbReference type="PANTHER" id="PTHR45825">
    <property type="entry name" value="GRANULE-BOUND STARCH SYNTHASE 1, CHLOROPLASTIC/AMYLOPLASTIC"/>
    <property type="match status" value="1"/>
</dbReference>
<dbReference type="PANTHER" id="PTHR45825:SF11">
    <property type="entry name" value="ALPHA AMYLASE DOMAIN-CONTAINING PROTEIN"/>
    <property type="match status" value="1"/>
</dbReference>
<name>A0A1M5VT95_9CLOT</name>
<evidence type="ECO:0000313" key="10">
    <source>
        <dbReference type="EMBL" id="SHH78214.1"/>
    </source>
</evidence>
<evidence type="ECO:0000256" key="7">
    <source>
        <dbReference type="HAMAP-Rule" id="MF_00484"/>
    </source>
</evidence>
<dbReference type="CDD" id="cd03791">
    <property type="entry name" value="GT5_Glycogen_synthase_DULL1-like"/>
    <property type="match status" value="1"/>
</dbReference>
<dbReference type="GO" id="GO:0005978">
    <property type="term" value="P:glycogen biosynthetic process"/>
    <property type="evidence" value="ECO:0007669"/>
    <property type="project" value="UniProtKB-UniRule"/>
</dbReference>
<dbReference type="Pfam" id="PF00534">
    <property type="entry name" value="Glycos_transf_1"/>
    <property type="match status" value="1"/>
</dbReference>
<dbReference type="AlphaFoldDB" id="A0A1M5VT95"/>
<sequence>MKVLFVTAEAYPFAKVGGLGDVALGLPKALKEKSIDIRVIMPKYKFPKYYRKKIKTLAKYETFIGWRTVPCVLEYCNYKGIDYYFIDNPDYFYREKVYGYGDDDERFIFFSKAVLEGVRYLKDFVPDILHCNDWHSSMVIPLKDIYYKEDKYRNIKTLFTIHNLAYQGQFGKDTLWMLGIDEERYYTEKELKHNEGINFMKWAINKSDMLTTVSPSYSKEVKEKHYGFGLEKVLKDKDENFLGILNGIDYNLFKVPIENGTIQDLIKYKKINKRKLQEKLNLVVNENTPIISVISRLVNQKGISLLISNIQEFVDRGMEIIISGTGESYYEEVLMELESRYKGRVKTIIDFNINLANEIYLSSDLFLVPSKFEPCGLTQMISMRYGTIPIVRAVGGLKDSVKEFNFLTKKGNGFVFKDFESRDMLDSLDRALDIYRNKNLWNKVVENAFYSDNSWNKGAEKYKDIYDKLKK</sequence>
<dbReference type="EMBL" id="FQXU01000004">
    <property type="protein sequence ID" value="SHH78214.1"/>
    <property type="molecule type" value="Genomic_DNA"/>
</dbReference>
<evidence type="ECO:0000256" key="6">
    <source>
        <dbReference type="ARBA" id="ARBA00023056"/>
    </source>
</evidence>
<evidence type="ECO:0000256" key="3">
    <source>
        <dbReference type="ARBA" id="ARBA00010281"/>
    </source>
</evidence>
<comment type="function">
    <text evidence="2 7">Synthesizes alpha-1,4-glucan chains using ADP-glucose.</text>
</comment>
<proteinExistence type="inferred from homology"/>
<evidence type="ECO:0000259" key="8">
    <source>
        <dbReference type="Pfam" id="PF00534"/>
    </source>
</evidence>
<feature type="binding site" evidence="7">
    <location>
        <position position="15"/>
    </location>
    <ligand>
        <name>ADP-alpha-D-glucose</name>
        <dbReference type="ChEBI" id="CHEBI:57498"/>
    </ligand>
</feature>
<dbReference type="GO" id="GO:0004373">
    <property type="term" value="F:alpha-1,4-glucan glucosyltransferase (UDP-glucose donor) activity"/>
    <property type="evidence" value="ECO:0007669"/>
    <property type="project" value="InterPro"/>
</dbReference>
<comment type="catalytic activity">
    <reaction evidence="1 7">
        <text>[(1-&gt;4)-alpha-D-glucosyl](n) + ADP-alpha-D-glucose = [(1-&gt;4)-alpha-D-glucosyl](n+1) + ADP + H(+)</text>
        <dbReference type="Rhea" id="RHEA:18189"/>
        <dbReference type="Rhea" id="RHEA-COMP:9584"/>
        <dbReference type="Rhea" id="RHEA-COMP:9587"/>
        <dbReference type="ChEBI" id="CHEBI:15378"/>
        <dbReference type="ChEBI" id="CHEBI:15444"/>
        <dbReference type="ChEBI" id="CHEBI:57498"/>
        <dbReference type="ChEBI" id="CHEBI:456216"/>
        <dbReference type="EC" id="2.4.1.21"/>
    </reaction>
</comment>
<dbReference type="HAMAP" id="MF_00484">
    <property type="entry name" value="Glycogen_synth"/>
    <property type="match status" value="1"/>
</dbReference>
<evidence type="ECO:0000256" key="5">
    <source>
        <dbReference type="ARBA" id="ARBA00022679"/>
    </source>
</evidence>
<feature type="domain" description="Glycosyl transferase family 1" evidence="8">
    <location>
        <begin position="282"/>
        <end position="439"/>
    </location>
</feature>
<keyword evidence="6 7" id="KW-0320">Glycogen biosynthesis</keyword>
<dbReference type="RefSeq" id="WP_073016919.1">
    <property type="nucleotide sequence ID" value="NZ_FQXU01000004.1"/>
</dbReference>
<dbReference type="SUPFAM" id="SSF53756">
    <property type="entry name" value="UDP-Glycosyltransferase/glycogen phosphorylase"/>
    <property type="match status" value="1"/>
</dbReference>
<dbReference type="InterPro" id="IPR001296">
    <property type="entry name" value="Glyco_trans_1"/>
</dbReference>
<keyword evidence="5 7" id="KW-0808">Transferase</keyword>
<dbReference type="InterPro" id="IPR013534">
    <property type="entry name" value="Starch_synth_cat_dom"/>
</dbReference>
<protein>
    <recommendedName>
        <fullName evidence="7">Glycogen synthase</fullName>
        <ecNumber evidence="7">2.4.1.21</ecNumber>
    </recommendedName>
    <alternativeName>
        <fullName evidence="7">Starch [bacterial glycogen] synthase</fullName>
    </alternativeName>
</protein>
<evidence type="ECO:0000256" key="4">
    <source>
        <dbReference type="ARBA" id="ARBA00022676"/>
    </source>
</evidence>
<evidence type="ECO:0000259" key="9">
    <source>
        <dbReference type="Pfam" id="PF08323"/>
    </source>
</evidence>